<dbReference type="PATRIC" id="fig|1473.5.peg.2730"/>
<keyword evidence="1" id="KW-0812">Transmembrane</keyword>
<comment type="caution">
    <text evidence="3">The sequence shown here is derived from an EMBL/GenBank/DDBJ whole genome shotgun (WGS) entry which is preliminary data.</text>
</comment>
<dbReference type="Pfam" id="PF01551">
    <property type="entry name" value="Peptidase_M23"/>
    <property type="match status" value="1"/>
</dbReference>
<dbReference type="AlphaFoldDB" id="A0A0L0QPY0"/>
<dbReference type="InterPro" id="IPR016047">
    <property type="entry name" value="M23ase_b-sheet_dom"/>
</dbReference>
<dbReference type="Gene3D" id="2.70.70.10">
    <property type="entry name" value="Glucose Permease (Domain IIA)"/>
    <property type="match status" value="1"/>
</dbReference>
<dbReference type="OrthoDB" id="2986589at2"/>
<accession>A0A0L0QPY0</accession>
<organism evidence="3 4">
    <name type="scientific">Virgibacillus pantothenticus</name>
    <dbReference type="NCBI Taxonomy" id="1473"/>
    <lineage>
        <taxon>Bacteria</taxon>
        <taxon>Bacillati</taxon>
        <taxon>Bacillota</taxon>
        <taxon>Bacilli</taxon>
        <taxon>Bacillales</taxon>
        <taxon>Bacillaceae</taxon>
        <taxon>Virgibacillus</taxon>
    </lineage>
</organism>
<dbReference type="SUPFAM" id="SSF51261">
    <property type="entry name" value="Duplicated hybrid motif"/>
    <property type="match status" value="1"/>
</dbReference>
<reference evidence="4" key="1">
    <citation type="submission" date="2015-07" db="EMBL/GenBank/DDBJ databases">
        <title>Fjat-10053 dsm26.</title>
        <authorList>
            <person name="Liu B."/>
            <person name="Wang J."/>
            <person name="Zhu Y."/>
            <person name="Liu G."/>
            <person name="Chen Q."/>
            <person name="Chen Z."/>
            <person name="Lan J."/>
            <person name="Che J."/>
            <person name="Ge C."/>
            <person name="Shi H."/>
            <person name="Pan Z."/>
            <person name="Liu X."/>
        </authorList>
    </citation>
    <scope>NUCLEOTIDE SEQUENCE [LARGE SCALE GENOMIC DNA]</scope>
    <source>
        <strain evidence="4">DSM 26</strain>
    </source>
</reference>
<evidence type="ECO:0000313" key="4">
    <source>
        <dbReference type="Proteomes" id="UP000036780"/>
    </source>
</evidence>
<evidence type="ECO:0000256" key="1">
    <source>
        <dbReference type="SAM" id="Phobius"/>
    </source>
</evidence>
<feature type="domain" description="M23ase beta-sheet core" evidence="2">
    <location>
        <begin position="157"/>
        <end position="247"/>
    </location>
</feature>
<feature type="transmembrane region" description="Helical" evidence="1">
    <location>
        <begin position="65"/>
        <end position="83"/>
    </location>
</feature>
<dbReference type="GeneID" id="66870183"/>
<dbReference type="GO" id="GO:0004222">
    <property type="term" value="F:metalloendopeptidase activity"/>
    <property type="evidence" value="ECO:0007669"/>
    <property type="project" value="TreeGrafter"/>
</dbReference>
<dbReference type="EMBL" id="LGTO01000007">
    <property type="protein sequence ID" value="KNE20619.1"/>
    <property type="molecule type" value="Genomic_DNA"/>
</dbReference>
<keyword evidence="4" id="KW-1185">Reference proteome</keyword>
<evidence type="ECO:0000313" key="3">
    <source>
        <dbReference type="EMBL" id="KNE20619.1"/>
    </source>
</evidence>
<sequence length="257" mass="28472">MSKGVKKVRQSIEQRKKSRHFASRTNISKQIADPFVQEEEKHGFEPLYTATGTSNSQHGRIVSGLIWKGILSVILFLSVAIIWQTDSSRLQSAKSILSTALVEEFPFAKVNLWYQDTFGSPLALIPDSQSNHQEMSDNTQAMPVNGSVSESFQTNGTGIKISTDGKSDVTALGQGIVIFAGNDRRTNKTIVIQHPDDSLTTYGELSNIDVHLYEHVAANQAIGQFVPTEKNQAVYFSIEKDNQYIDPVQVIKVDDVE</sequence>
<gene>
    <name evidence="3" type="ORF">AFK71_19920</name>
</gene>
<evidence type="ECO:0000259" key="2">
    <source>
        <dbReference type="Pfam" id="PF01551"/>
    </source>
</evidence>
<dbReference type="InterPro" id="IPR050570">
    <property type="entry name" value="Cell_wall_metabolism_enzyme"/>
</dbReference>
<keyword evidence="1" id="KW-0472">Membrane</keyword>
<dbReference type="InterPro" id="IPR011055">
    <property type="entry name" value="Dup_hybrid_motif"/>
</dbReference>
<dbReference type="CDD" id="cd12797">
    <property type="entry name" value="M23_peptidase"/>
    <property type="match status" value="1"/>
</dbReference>
<dbReference type="PANTHER" id="PTHR21666">
    <property type="entry name" value="PEPTIDASE-RELATED"/>
    <property type="match status" value="1"/>
</dbReference>
<name>A0A0L0QPY0_VIRPA</name>
<dbReference type="RefSeq" id="WP_050353197.1">
    <property type="nucleotide sequence ID" value="NZ_BOSN01000001.1"/>
</dbReference>
<protein>
    <submittedName>
        <fullName evidence="3">Stage IV sporulation protein FA</fullName>
    </submittedName>
</protein>
<dbReference type="Proteomes" id="UP000036780">
    <property type="component" value="Unassembled WGS sequence"/>
</dbReference>
<keyword evidence="1" id="KW-1133">Transmembrane helix</keyword>
<proteinExistence type="predicted"/>
<dbReference type="PANTHER" id="PTHR21666:SF274">
    <property type="entry name" value="STAGE IV SPORULATION PROTEIN FA"/>
    <property type="match status" value="1"/>
</dbReference>